<keyword evidence="22" id="KW-1185">Reference proteome</keyword>
<dbReference type="InterPro" id="IPR006293">
    <property type="entry name" value="DNA_helicase_ATP-dep_RecQ_bac"/>
</dbReference>
<dbReference type="PROSITE" id="PS51192">
    <property type="entry name" value="HELICASE_ATP_BIND_1"/>
    <property type="match status" value="1"/>
</dbReference>
<dbReference type="SMART" id="SM00341">
    <property type="entry name" value="HRDC"/>
    <property type="match status" value="1"/>
</dbReference>
<dbReference type="SUPFAM" id="SSF52540">
    <property type="entry name" value="P-loop containing nucleoside triphosphate hydrolases"/>
    <property type="match status" value="2"/>
</dbReference>
<keyword evidence="13" id="KW-0234">DNA repair</keyword>
<reference evidence="21 22" key="1">
    <citation type="submission" date="2019-03" db="EMBL/GenBank/DDBJ databases">
        <title>Genomic Encyclopedia of Type Strains, Phase IV (KMG-IV): sequencing the most valuable type-strain genomes for metagenomic binning, comparative biology and taxonomic classification.</title>
        <authorList>
            <person name="Goeker M."/>
        </authorList>
    </citation>
    <scope>NUCLEOTIDE SEQUENCE [LARGE SCALE GENOMIC DNA]</scope>
    <source>
        <strain evidence="21 22">DSM 19345</strain>
    </source>
</reference>
<evidence type="ECO:0000256" key="6">
    <source>
        <dbReference type="ARBA" id="ARBA00022763"/>
    </source>
</evidence>
<comment type="caution">
    <text evidence="21">The sequence shown here is derived from an EMBL/GenBank/DDBJ whole genome shotgun (WGS) entry which is preliminary data.</text>
</comment>
<dbReference type="Pfam" id="PF09382">
    <property type="entry name" value="RQC"/>
    <property type="match status" value="1"/>
</dbReference>
<evidence type="ECO:0000256" key="17">
    <source>
        <dbReference type="SAM" id="MobiDB-lite"/>
    </source>
</evidence>
<dbReference type="Pfam" id="PF16124">
    <property type="entry name" value="RecQ_Zn_bind"/>
    <property type="match status" value="1"/>
</dbReference>
<dbReference type="Proteomes" id="UP000295678">
    <property type="component" value="Unassembled WGS sequence"/>
</dbReference>
<evidence type="ECO:0000256" key="13">
    <source>
        <dbReference type="ARBA" id="ARBA00023204"/>
    </source>
</evidence>
<dbReference type="OrthoDB" id="9760034at2"/>
<feature type="domain" description="Helicase C-terminal" evidence="20">
    <location>
        <begin position="223"/>
        <end position="367"/>
    </location>
</feature>
<dbReference type="InterPro" id="IPR044876">
    <property type="entry name" value="HRDC_dom_sf"/>
</dbReference>
<evidence type="ECO:0000259" key="18">
    <source>
        <dbReference type="PROSITE" id="PS50967"/>
    </source>
</evidence>
<evidence type="ECO:0000313" key="21">
    <source>
        <dbReference type="EMBL" id="TCT12792.1"/>
    </source>
</evidence>
<evidence type="ECO:0000256" key="16">
    <source>
        <dbReference type="NCBIfam" id="TIGR01389"/>
    </source>
</evidence>
<dbReference type="GO" id="GO:0006310">
    <property type="term" value="P:DNA recombination"/>
    <property type="evidence" value="ECO:0007669"/>
    <property type="project" value="UniProtKB-UniRule"/>
</dbReference>
<dbReference type="GO" id="GO:0016787">
    <property type="term" value="F:hydrolase activity"/>
    <property type="evidence" value="ECO:0007669"/>
    <property type="project" value="UniProtKB-KW"/>
</dbReference>
<comment type="cofactor">
    <cofactor evidence="2">
        <name>Zn(2+)</name>
        <dbReference type="ChEBI" id="CHEBI:29105"/>
    </cofactor>
</comment>
<keyword evidence="10" id="KW-0067">ATP-binding</keyword>
<keyword evidence="7" id="KW-0378">Hydrolase</keyword>
<dbReference type="SMART" id="SM00487">
    <property type="entry name" value="DEXDc"/>
    <property type="match status" value="1"/>
</dbReference>
<keyword evidence="12" id="KW-0233">DNA recombination</keyword>
<dbReference type="InterPro" id="IPR014001">
    <property type="entry name" value="Helicase_ATP-bd"/>
</dbReference>
<evidence type="ECO:0000256" key="3">
    <source>
        <dbReference type="ARBA" id="ARBA00005446"/>
    </source>
</evidence>
<dbReference type="NCBIfam" id="TIGR00614">
    <property type="entry name" value="recQ_fam"/>
    <property type="match status" value="1"/>
</dbReference>
<dbReference type="InterPro" id="IPR002121">
    <property type="entry name" value="HRDC_dom"/>
</dbReference>
<dbReference type="AlphaFoldDB" id="A0A4R3MJN4"/>
<dbReference type="CDD" id="cd17920">
    <property type="entry name" value="DEXHc_RecQ"/>
    <property type="match status" value="1"/>
</dbReference>
<dbReference type="RefSeq" id="WP_132805545.1">
    <property type="nucleotide sequence ID" value="NZ_SMAK01000002.1"/>
</dbReference>
<sequence>MGQIDQDSRKFAVLREAFGFAAFRAGQEPIVDALIDGRNVLAIMPTGAGKSLCYQLPALVRGGLAIVVSPLIALMDDQVAALKLAGLAAEAIHSGKTREVNVAIWRRVVRGAVRLLYLSPERLMAPRMLAALRRLPVCLIAIDEAHCISQWGHSFRADYLGLGALREAFPDVPLAAVTATADRATRDEICDRLFGGAVETIVCGFDRPNIRLTVLAKSNAQRQIERLVRERPGESGIIYRISRRKVEETAAALQGLGVRALPYHAGMSVAERAANQETFLAEAGVVMVATVAFGMGIDKSNVRYVIHGDVPGSLEAYYQEIGRAGRDGAPSDAVMLYGREDVRTRRRFIEEQDCDEERKRIEALRLEALVGFCETTSCRRQVLLGYFGEASGPCGNCDICLVPPQFVDATPAARLAIDMVRTTGERYGAVYLADLLTGEASETVIGRGHDRLPLFGAGADRRRSEWQTILRQLVADGYLAVEPGGYGSLSLADRAAGLIDGTETFRLRLEPPKPGGRRARRRATPAPPAPDAELVARLKSLRRDLAAARNVPAYVVFTDRTLEEMAAYRPRSLDELAGVRGVGTAKLAAFGPAFLSVLNE</sequence>
<organism evidence="21 22">
    <name type="scientific">Tepidamorphus gemmatus</name>
    <dbReference type="NCBI Taxonomy" id="747076"/>
    <lineage>
        <taxon>Bacteria</taxon>
        <taxon>Pseudomonadati</taxon>
        <taxon>Pseudomonadota</taxon>
        <taxon>Alphaproteobacteria</taxon>
        <taxon>Hyphomicrobiales</taxon>
        <taxon>Tepidamorphaceae</taxon>
        <taxon>Tepidamorphus</taxon>
    </lineage>
</organism>
<dbReference type="EMBL" id="SMAK01000002">
    <property type="protein sequence ID" value="TCT12792.1"/>
    <property type="molecule type" value="Genomic_DNA"/>
</dbReference>
<comment type="catalytic activity">
    <reaction evidence="15">
        <text>Couples ATP hydrolysis with the unwinding of duplex DNA by translocating in the 3'-5' direction.</text>
        <dbReference type="EC" id="5.6.2.4"/>
    </reaction>
</comment>
<dbReference type="InterPro" id="IPR018982">
    <property type="entry name" value="RQC_domain"/>
</dbReference>
<dbReference type="InterPro" id="IPR010997">
    <property type="entry name" value="HRDC-like_sf"/>
</dbReference>
<dbReference type="EC" id="5.6.2.4" evidence="16"/>
<evidence type="ECO:0000256" key="7">
    <source>
        <dbReference type="ARBA" id="ARBA00022801"/>
    </source>
</evidence>
<dbReference type="Pfam" id="PF00271">
    <property type="entry name" value="Helicase_C"/>
    <property type="match status" value="1"/>
</dbReference>
<dbReference type="GO" id="GO:0009378">
    <property type="term" value="F:four-way junction helicase activity"/>
    <property type="evidence" value="ECO:0007669"/>
    <property type="project" value="TreeGrafter"/>
</dbReference>
<evidence type="ECO:0000256" key="1">
    <source>
        <dbReference type="ARBA" id="ARBA00001946"/>
    </source>
</evidence>
<accession>A0A4R3MJN4</accession>
<dbReference type="InterPro" id="IPR036388">
    <property type="entry name" value="WH-like_DNA-bd_sf"/>
</dbReference>
<evidence type="ECO:0000259" key="19">
    <source>
        <dbReference type="PROSITE" id="PS51192"/>
    </source>
</evidence>
<dbReference type="PROSITE" id="PS51194">
    <property type="entry name" value="HELICASE_CTER"/>
    <property type="match status" value="1"/>
</dbReference>
<comment type="similarity">
    <text evidence="3">Belongs to the helicase family. RecQ subfamily.</text>
</comment>
<proteinExistence type="inferred from homology"/>
<dbReference type="GO" id="GO:0046872">
    <property type="term" value="F:metal ion binding"/>
    <property type="evidence" value="ECO:0007669"/>
    <property type="project" value="UniProtKB-KW"/>
</dbReference>
<dbReference type="Gene3D" id="3.40.50.300">
    <property type="entry name" value="P-loop containing nucleotide triphosphate hydrolases"/>
    <property type="match status" value="2"/>
</dbReference>
<dbReference type="InterPro" id="IPR032284">
    <property type="entry name" value="RecQ_Zn-bd"/>
</dbReference>
<dbReference type="GO" id="GO:0043138">
    <property type="term" value="F:3'-5' DNA helicase activity"/>
    <property type="evidence" value="ECO:0007669"/>
    <property type="project" value="UniProtKB-EC"/>
</dbReference>
<evidence type="ECO:0000256" key="12">
    <source>
        <dbReference type="ARBA" id="ARBA00023172"/>
    </source>
</evidence>
<keyword evidence="6" id="KW-0227">DNA damage</keyword>
<dbReference type="PANTHER" id="PTHR13710:SF105">
    <property type="entry name" value="ATP-DEPENDENT DNA HELICASE Q1"/>
    <property type="match status" value="1"/>
</dbReference>
<keyword evidence="8 21" id="KW-0347">Helicase</keyword>
<dbReference type="SMART" id="SM00956">
    <property type="entry name" value="RQC"/>
    <property type="match status" value="1"/>
</dbReference>
<name>A0A4R3MJN4_9HYPH</name>
<dbReference type="PROSITE" id="PS50967">
    <property type="entry name" value="HRDC"/>
    <property type="match status" value="1"/>
</dbReference>
<evidence type="ECO:0000259" key="20">
    <source>
        <dbReference type="PROSITE" id="PS51194"/>
    </source>
</evidence>
<feature type="domain" description="Helicase ATP-binding" evidence="19">
    <location>
        <begin position="31"/>
        <end position="199"/>
    </location>
</feature>
<dbReference type="NCBIfam" id="TIGR01389">
    <property type="entry name" value="recQ"/>
    <property type="match status" value="1"/>
</dbReference>
<keyword evidence="4" id="KW-0479">Metal-binding</keyword>
<evidence type="ECO:0000256" key="10">
    <source>
        <dbReference type="ARBA" id="ARBA00022840"/>
    </source>
</evidence>
<evidence type="ECO:0000256" key="15">
    <source>
        <dbReference type="ARBA" id="ARBA00034617"/>
    </source>
</evidence>
<dbReference type="Pfam" id="PF00570">
    <property type="entry name" value="HRDC"/>
    <property type="match status" value="1"/>
</dbReference>
<dbReference type="Pfam" id="PF00270">
    <property type="entry name" value="DEAD"/>
    <property type="match status" value="1"/>
</dbReference>
<evidence type="ECO:0000256" key="11">
    <source>
        <dbReference type="ARBA" id="ARBA00023125"/>
    </source>
</evidence>
<dbReference type="SMART" id="SM00490">
    <property type="entry name" value="HELICc"/>
    <property type="match status" value="1"/>
</dbReference>
<dbReference type="SUPFAM" id="SSF47819">
    <property type="entry name" value="HRDC-like"/>
    <property type="match status" value="1"/>
</dbReference>
<dbReference type="GO" id="GO:0006260">
    <property type="term" value="P:DNA replication"/>
    <property type="evidence" value="ECO:0007669"/>
    <property type="project" value="InterPro"/>
</dbReference>
<feature type="domain" description="HRDC" evidence="18">
    <location>
        <begin position="528"/>
        <end position="600"/>
    </location>
</feature>
<dbReference type="GO" id="GO:0009432">
    <property type="term" value="P:SOS response"/>
    <property type="evidence" value="ECO:0007669"/>
    <property type="project" value="UniProtKB-UniRule"/>
</dbReference>
<evidence type="ECO:0000256" key="9">
    <source>
        <dbReference type="ARBA" id="ARBA00022833"/>
    </source>
</evidence>
<dbReference type="Gene3D" id="1.10.10.10">
    <property type="entry name" value="Winged helix-like DNA-binding domain superfamily/Winged helix DNA-binding domain"/>
    <property type="match status" value="1"/>
</dbReference>
<protein>
    <recommendedName>
        <fullName evidence="16">DNA helicase RecQ</fullName>
        <ecNumber evidence="16">5.6.2.4</ecNumber>
    </recommendedName>
</protein>
<evidence type="ECO:0000256" key="8">
    <source>
        <dbReference type="ARBA" id="ARBA00022806"/>
    </source>
</evidence>
<dbReference type="InterPro" id="IPR027417">
    <property type="entry name" value="P-loop_NTPase"/>
</dbReference>
<dbReference type="GO" id="GO:0030894">
    <property type="term" value="C:replisome"/>
    <property type="evidence" value="ECO:0007669"/>
    <property type="project" value="TreeGrafter"/>
</dbReference>
<evidence type="ECO:0000256" key="4">
    <source>
        <dbReference type="ARBA" id="ARBA00022723"/>
    </source>
</evidence>
<evidence type="ECO:0000256" key="14">
    <source>
        <dbReference type="ARBA" id="ARBA00023235"/>
    </source>
</evidence>
<dbReference type="GO" id="GO:0003677">
    <property type="term" value="F:DNA binding"/>
    <property type="evidence" value="ECO:0007669"/>
    <property type="project" value="UniProtKB-KW"/>
</dbReference>
<keyword evidence="14" id="KW-0413">Isomerase</keyword>
<comment type="cofactor">
    <cofactor evidence="1">
        <name>Mg(2+)</name>
        <dbReference type="ChEBI" id="CHEBI:18420"/>
    </cofactor>
</comment>
<keyword evidence="11" id="KW-0238">DNA-binding</keyword>
<dbReference type="FunFam" id="3.40.50.300:FF:001389">
    <property type="entry name" value="ATP-dependent DNA helicase RecQ"/>
    <property type="match status" value="1"/>
</dbReference>
<evidence type="ECO:0000256" key="5">
    <source>
        <dbReference type="ARBA" id="ARBA00022741"/>
    </source>
</evidence>
<evidence type="ECO:0000256" key="2">
    <source>
        <dbReference type="ARBA" id="ARBA00001947"/>
    </source>
</evidence>
<dbReference type="GO" id="GO:0043590">
    <property type="term" value="C:bacterial nucleoid"/>
    <property type="evidence" value="ECO:0007669"/>
    <property type="project" value="TreeGrafter"/>
</dbReference>
<dbReference type="InterPro" id="IPR004589">
    <property type="entry name" value="DNA_helicase_ATP-dep_RecQ"/>
</dbReference>
<dbReference type="Gene3D" id="1.10.150.80">
    <property type="entry name" value="HRDC domain"/>
    <property type="match status" value="1"/>
</dbReference>
<evidence type="ECO:0000313" key="22">
    <source>
        <dbReference type="Proteomes" id="UP000295678"/>
    </source>
</evidence>
<dbReference type="InterPro" id="IPR011545">
    <property type="entry name" value="DEAD/DEAH_box_helicase_dom"/>
</dbReference>
<keyword evidence="5" id="KW-0547">Nucleotide-binding</keyword>
<dbReference type="GO" id="GO:0005737">
    <property type="term" value="C:cytoplasm"/>
    <property type="evidence" value="ECO:0007669"/>
    <property type="project" value="TreeGrafter"/>
</dbReference>
<keyword evidence="9" id="KW-0862">Zinc</keyword>
<feature type="region of interest" description="Disordered" evidence="17">
    <location>
        <begin position="509"/>
        <end position="530"/>
    </location>
</feature>
<gene>
    <name evidence="21" type="ORF">EDC22_102479</name>
</gene>
<dbReference type="InterPro" id="IPR001650">
    <property type="entry name" value="Helicase_C-like"/>
</dbReference>
<dbReference type="GO" id="GO:0005524">
    <property type="term" value="F:ATP binding"/>
    <property type="evidence" value="ECO:0007669"/>
    <property type="project" value="UniProtKB-KW"/>
</dbReference>
<dbReference type="PANTHER" id="PTHR13710">
    <property type="entry name" value="DNA HELICASE RECQ FAMILY MEMBER"/>
    <property type="match status" value="1"/>
</dbReference>
<dbReference type="GO" id="GO:0006281">
    <property type="term" value="P:DNA repair"/>
    <property type="evidence" value="ECO:0007669"/>
    <property type="project" value="UniProtKB-KW"/>
</dbReference>